<reference evidence="2" key="1">
    <citation type="submission" date="2020-07" db="EMBL/GenBank/DDBJ databases">
        <title>Clarias magur genome sequencing, assembly and annotation.</title>
        <authorList>
            <person name="Kushwaha B."/>
            <person name="Kumar R."/>
            <person name="Das P."/>
            <person name="Joshi C.G."/>
            <person name="Kumar D."/>
            <person name="Nagpure N.S."/>
            <person name="Pandey M."/>
            <person name="Agarwal S."/>
            <person name="Srivastava S."/>
            <person name="Singh M."/>
            <person name="Sahoo L."/>
            <person name="Jayasankar P."/>
            <person name="Meher P.K."/>
            <person name="Koringa P.G."/>
            <person name="Iquebal M.A."/>
            <person name="Das S.P."/>
            <person name="Bit A."/>
            <person name="Patnaik S."/>
            <person name="Patel N."/>
            <person name="Shah T.M."/>
            <person name="Hinsu A."/>
            <person name="Jena J.K."/>
        </authorList>
    </citation>
    <scope>NUCLEOTIDE SEQUENCE</scope>
    <source>
        <strain evidence="2">CIFAMagur01</strain>
        <tissue evidence="2">Testis</tissue>
    </source>
</reference>
<name>A0A8J4U7Z8_CLAMG</name>
<dbReference type="Proteomes" id="UP000727407">
    <property type="component" value="Unassembled WGS sequence"/>
</dbReference>
<sequence length="187" mass="21131">MVSASLILLKRHKTQTVAFNKKLIYKIKPQQRNTVSAFHITSVHTLLSAVAQGTAASTEEGEEVRIPRATEHEHESEEEKKRERVAGVTGLRMATDRSSLEKPEARRGKAGRPQQSLNVAWTSIDRYFGPRAEAGESDPRFHNCSQTLESNKHVLSVLALELIIWWKVRNRAPRQLRPSLLADRGTF</sequence>
<dbReference type="EMBL" id="QNUK01000012">
    <property type="protein sequence ID" value="KAF5908605.1"/>
    <property type="molecule type" value="Genomic_DNA"/>
</dbReference>
<feature type="compositionally biased region" description="Basic and acidic residues" evidence="1">
    <location>
        <begin position="63"/>
        <end position="85"/>
    </location>
</feature>
<evidence type="ECO:0000256" key="1">
    <source>
        <dbReference type="SAM" id="MobiDB-lite"/>
    </source>
</evidence>
<accession>A0A8J4U7Z8</accession>
<evidence type="ECO:0000313" key="3">
    <source>
        <dbReference type="Proteomes" id="UP000727407"/>
    </source>
</evidence>
<protein>
    <submittedName>
        <fullName evidence="2">Uncharacterized protein</fullName>
    </submittedName>
</protein>
<proteinExistence type="predicted"/>
<organism evidence="2 3">
    <name type="scientific">Clarias magur</name>
    <name type="common">Asian catfish</name>
    <name type="synonym">Macropteronotus magur</name>
    <dbReference type="NCBI Taxonomy" id="1594786"/>
    <lineage>
        <taxon>Eukaryota</taxon>
        <taxon>Metazoa</taxon>
        <taxon>Chordata</taxon>
        <taxon>Craniata</taxon>
        <taxon>Vertebrata</taxon>
        <taxon>Euteleostomi</taxon>
        <taxon>Actinopterygii</taxon>
        <taxon>Neopterygii</taxon>
        <taxon>Teleostei</taxon>
        <taxon>Ostariophysi</taxon>
        <taxon>Siluriformes</taxon>
        <taxon>Clariidae</taxon>
        <taxon>Clarias</taxon>
    </lineage>
</organism>
<comment type="caution">
    <text evidence="2">The sequence shown here is derived from an EMBL/GenBank/DDBJ whole genome shotgun (WGS) entry which is preliminary data.</text>
</comment>
<feature type="compositionally biased region" description="Basic and acidic residues" evidence="1">
    <location>
        <begin position="94"/>
        <end position="107"/>
    </location>
</feature>
<keyword evidence="3" id="KW-1185">Reference proteome</keyword>
<feature type="region of interest" description="Disordered" evidence="1">
    <location>
        <begin position="54"/>
        <end position="114"/>
    </location>
</feature>
<evidence type="ECO:0000313" key="2">
    <source>
        <dbReference type="EMBL" id="KAF5908605.1"/>
    </source>
</evidence>
<dbReference type="AlphaFoldDB" id="A0A8J4U7Z8"/>
<gene>
    <name evidence="2" type="ORF">DAT39_001687</name>
</gene>